<protein>
    <recommendedName>
        <fullName evidence="7">TRAP transporter large permease protein</fullName>
    </recommendedName>
</protein>
<sequence>MEALLMFPALFLLIFLGFPVAFALMSVAFVFGYYTFGDAAFFQFMQKIEDVASNFILAAVPLFVFMGAMLERSGIAEKLFHAVHLWTRRLPGGVAVGTVIMCIIFAASTGVIGATETVVGLLAIPSMMRLNYSKSLISGTICAGGSLGTIIPPSVVVVVLGPIANVSIGDLMVGMIFPGLILSGLYIVYIILLCTFSPTAAPRVDDDEPLMPLGEKLVVTVKALVPPLFMIFAVLGSIMLGWAAPTEAAALGAAGAIVLTIAYGKFTLQTFSEALVKTLTVTSMIMLILLGGSIFTGVYAGSGGMSIMRDLLDAISLGPWGLLIIFLLLVFVAGFFLEWISILLIFVPLFMPFIRDAGFDPVWFCMLILIMIQTSYLTPPMAPAIFYLRGIAPPEMTLRHMYVGVVPFLAIQMVALLIVMMFPETALWLPEQVLGFR</sequence>
<dbReference type="InterPro" id="IPR004681">
    <property type="entry name" value="TRAP_DctM"/>
</dbReference>
<reference evidence="9 10" key="1">
    <citation type="submission" date="2020-08" db="EMBL/GenBank/DDBJ databases">
        <title>Genomic Encyclopedia of Type Strains, Phase III (KMG-III): the genomes of soil and plant-associated and newly described type strains.</title>
        <authorList>
            <person name="Whitman W."/>
        </authorList>
    </citation>
    <scope>NUCLEOTIDE SEQUENCE [LARGE SCALE GENOMIC DNA]</scope>
    <source>
        <strain evidence="9 10">CECT 8803</strain>
    </source>
</reference>
<evidence type="ECO:0000256" key="2">
    <source>
        <dbReference type="ARBA" id="ARBA00022475"/>
    </source>
</evidence>
<comment type="similarity">
    <text evidence="7">Belongs to the TRAP transporter large permease family.</text>
</comment>
<dbReference type="PANTHER" id="PTHR33362">
    <property type="entry name" value="SIALIC ACID TRAP TRANSPORTER PERMEASE PROTEIN SIAT-RELATED"/>
    <property type="match status" value="1"/>
</dbReference>
<dbReference type="PIRSF" id="PIRSF006066">
    <property type="entry name" value="HI0050"/>
    <property type="match status" value="1"/>
</dbReference>
<keyword evidence="3 7" id="KW-0997">Cell inner membrane</keyword>
<evidence type="ECO:0000259" key="8">
    <source>
        <dbReference type="Pfam" id="PF06808"/>
    </source>
</evidence>
<feature type="transmembrane region" description="Helical" evidence="7">
    <location>
        <begin position="320"/>
        <end position="350"/>
    </location>
</feature>
<dbReference type="EMBL" id="JACHXA010000001">
    <property type="protein sequence ID" value="MBB3064220.1"/>
    <property type="molecule type" value="Genomic_DNA"/>
</dbReference>
<keyword evidence="6 7" id="KW-0472">Membrane</keyword>
<evidence type="ECO:0000256" key="5">
    <source>
        <dbReference type="ARBA" id="ARBA00022989"/>
    </source>
</evidence>
<dbReference type="InterPro" id="IPR010656">
    <property type="entry name" value="DctM"/>
</dbReference>
<keyword evidence="10" id="KW-1185">Reference proteome</keyword>
<keyword evidence="7" id="KW-0813">Transport</keyword>
<comment type="function">
    <text evidence="7">Part of the tripartite ATP-independent periplasmic (TRAP) transport system.</text>
</comment>
<comment type="subunit">
    <text evidence="7">The complex comprises the extracytoplasmic solute receptor protein and the two transmembrane proteins.</text>
</comment>
<dbReference type="Proteomes" id="UP000581135">
    <property type="component" value="Unassembled WGS sequence"/>
</dbReference>
<evidence type="ECO:0000256" key="6">
    <source>
        <dbReference type="ARBA" id="ARBA00023136"/>
    </source>
</evidence>
<dbReference type="GO" id="GO:0022857">
    <property type="term" value="F:transmembrane transporter activity"/>
    <property type="evidence" value="ECO:0007669"/>
    <property type="project" value="UniProtKB-UniRule"/>
</dbReference>
<accession>A0A839SR61</accession>
<comment type="caution">
    <text evidence="9">The sequence shown here is derived from an EMBL/GenBank/DDBJ whole genome shotgun (WGS) entry which is preliminary data.</text>
</comment>
<feature type="transmembrane region" description="Helical" evidence="7">
    <location>
        <begin position="217"/>
        <end position="242"/>
    </location>
</feature>
<dbReference type="NCBIfam" id="TIGR00786">
    <property type="entry name" value="dctM"/>
    <property type="match status" value="1"/>
</dbReference>
<keyword evidence="2" id="KW-1003">Cell membrane</keyword>
<feature type="transmembrane region" description="Helical" evidence="7">
    <location>
        <begin position="175"/>
        <end position="196"/>
    </location>
</feature>
<feature type="transmembrane region" description="Helical" evidence="7">
    <location>
        <begin position="362"/>
        <end position="388"/>
    </location>
</feature>
<feature type="transmembrane region" description="Helical" evidence="7">
    <location>
        <begin position="55"/>
        <end position="75"/>
    </location>
</feature>
<feature type="transmembrane region" description="Helical" evidence="7">
    <location>
        <begin position="136"/>
        <end position="163"/>
    </location>
</feature>
<dbReference type="AlphaFoldDB" id="A0A839SR61"/>
<dbReference type="Pfam" id="PF06808">
    <property type="entry name" value="DctM"/>
    <property type="match status" value="1"/>
</dbReference>
<keyword evidence="5 7" id="KW-1133">Transmembrane helix</keyword>
<organism evidence="9 10">
    <name type="scientific">Limibacillus halophilus</name>
    <dbReference type="NCBI Taxonomy" id="1579333"/>
    <lineage>
        <taxon>Bacteria</taxon>
        <taxon>Pseudomonadati</taxon>
        <taxon>Pseudomonadota</taxon>
        <taxon>Alphaproteobacteria</taxon>
        <taxon>Rhodospirillales</taxon>
        <taxon>Rhodovibrionaceae</taxon>
        <taxon>Limibacillus</taxon>
    </lineage>
</organism>
<name>A0A839SR61_9PROT</name>
<comment type="subcellular location">
    <subcellularLocation>
        <location evidence="1 7">Cell inner membrane</location>
        <topology evidence="1 7">Multi-pass membrane protein</topology>
    </subcellularLocation>
</comment>
<evidence type="ECO:0000256" key="3">
    <source>
        <dbReference type="ARBA" id="ARBA00022519"/>
    </source>
</evidence>
<evidence type="ECO:0000256" key="4">
    <source>
        <dbReference type="ARBA" id="ARBA00022692"/>
    </source>
</evidence>
<evidence type="ECO:0000256" key="1">
    <source>
        <dbReference type="ARBA" id="ARBA00004429"/>
    </source>
</evidence>
<gene>
    <name evidence="9" type="ORF">FHR98_000485</name>
</gene>
<feature type="transmembrane region" description="Helical" evidence="7">
    <location>
        <begin position="248"/>
        <end position="266"/>
    </location>
</feature>
<feature type="transmembrane region" description="Helical" evidence="7">
    <location>
        <begin position="400"/>
        <end position="422"/>
    </location>
</feature>
<evidence type="ECO:0000313" key="10">
    <source>
        <dbReference type="Proteomes" id="UP000581135"/>
    </source>
</evidence>
<feature type="transmembrane region" description="Helical" evidence="7">
    <location>
        <begin position="278"/>
        <end position="300"/>
    </location>
</feature>
<keyword evidence="4 7" id="KW-0812">Transmembrane</keyword>
<evidence type="ECO:0000256" key="7">
    <source>
        <dbReference type="RuleBase" id="RU369079"/>
    </source>
</evidence>
<dbReference type="GO" id="GO:0005886">
    <property type="term" value="C:plasma membrane"/>
    <property type="evidence" value="ECO:0007669"/>
    <property type="project" value="UniProtKB-SubCell"/>
</dbReference>
<feature type="transmembrane region" description="Helical" evidence="7">
    <location>
        <begin position="95"/>
        <end position="124"/>
    </location>
</feature>
<proteinExistence type="inferred from homology"/>
<dbReference type="RefSeq" id="WP_221205677.1">
    <property type="nucleotide sequence ID" value="NZ_JACHXA010000001.1"/>
</dbReference>
<feature type="domain" description="TRAP C4-dicarboxylate transport system permease DctM subunit" evidence="8">
    <location>
        <begin position="9"/>
        <end position="424"/>
    </location>
</feature>
<feature type="transmembrane region" description="Helical" evidence="7">
    <location>
        <begin position="6"/>
        <end position="34"/>
    </location>
</feature>
<evidence type="ECO:0000313" key="9">
    <source>
        <dbReference type="EMBL" id="MBB3064220.1"/>
    </source>
</evidence>
<dbReference type="PANTHER" id="PTHR33362:SF7">
    <property type="entry name" value="SLL1103 PROTEIN"/>
    <property type="match status" value="1"/>
</dbReference>